<dbReference type="SUPFAM" id="SSF82114">
    <property type="entry name" value="Riboflavin kinase-like"/>
    <property type="match status" value="1"/>
</dbReference>
<keyword evidence="10 17" id="KW-0547">Nucleotide-binding</keyword>
<dbReference type="GO" id="GO:0000287">
    <property type="term" value="F:magnesium ion binding"/>
    <property type="evidence" value="ECO:0007669"/>
    <property type="project" value="UniProtKB-UniRule"/>
</dbReference>
<dbReference type="InterPro" id="IPR036388">
    <property type="entry name" value="WH-like_DNA-bd_sf"/>
</dbReference>
<feature type="binding site" evidence="17">
    <location>
        <position position="126"/>
    </location>
    <ligand>
        <name>Mg(2+)</name>
        <dbReference type="ChEBI" id="CHEBI:18420"/>
    </ligand>
</feature>
<comment type="function">
    <text evidence="1 17">Catalyzes the CTP-dependent phosphorylation of riboflavin (vitamin B2) to form flavin mononucleotide (FMN).</text>
</comment>
<dbReference type="AlphaFoldDB" id="A0A832T5M4"/>
<keyword evidence="8 17" id="KW-0808">Transferase</keyword>
<dbReference type="InterPro" id="IPR036390">
    <property type="entry name" value="WH_DNA-bd_sf"/>
</dbReference>
<comment type="similarity">
    <text evidence="3 17">Belongs to the archaeal riboflavin kinase family.</text>
</comment>
<sequence>MKLKTLLLLIDLGKRGAIGGKITITLREISKELDVSPQTTLRWLEELEELGYIEKEESRRGTSVMITEKGIRLLEKLYEDISIALYSGVIVGEVISGIGEGAYYVRQYAPFIREYLGFDPYPGTLNVKVIFPKTIFDALCTSRPIIIPGFKKNGRTFGDVRAYRIKIDGIEGAIVIPSRTVHPPKIAEVIAPVNLRKTLNLQDGDKVRIKVL</sequence>
<evidence type="ECO:0000256" key="4">
    <source>
        <dbReference type="ARBA" id="ARBA00011987"/>
    </source>
</evidence>
<evidence type="ECO:0000256" key="9">
    <source>
        <dbReference type="ARBA" id="ARBA00022723"/>
    </source>
</evidence>
<evidence type="ECO:0000256" key="12">
    <source>
        <dbReference type="ARBA" id="ARBA00022842"/>
    </source>
</evidence>
<dbReference type="GO" id="GO:0000166">
    <property type="term" value="F:nucleotide binding"/>
    <property type="evidence" value="ECO:0007669"/>
    <property type="project" value="UniProtKB-UniRule"/>
</dbReference>
<evidence type="ECO:0000256" key="10">
    <source>
        <dbReference type="ARBA" id="ARBA00022741"/>
    </source>
</evidence>
<dbReference type="GeneID" id="1442989"/>
<dbReference type="GO" id="GO:0009398">
    <property type="term" value="P:FMN biosynthetic process"/>
    <property type="evidence" value="ECO:0007669"/>
    <property type="project" value="UniProtKB-UniRule"/>
</dbReference>
<evidence type="ECO:0000256" key="3">
    <source>
        <dbReference type="ARBA" id="ARBA00006428"/>
    </source>
</evidence>
<comment type="pathway">
    <text evidence="2 17">Cofactor biosynthesis; FMN biosynthesis; FMN from riboflavin (CTP route): step 1/1.</text>
</comment>
<dbReference type="GO" id="GO:0009231">
    <property type="term" value="P:riboflavin biosynthetic process"/>
    <property type="evidence" value="ECO:0007669"/>
    <property type="project" value="InterPro"/>
</dbReference>
<dbReference type="PANTHER" id="PTHR40706:SF1">
    <property type="entry name" value="RIBOFLAVIN KINASE"/>
    <property type="match status" value="1"/>
</dbReference>
<evidence type="ECO:0000256" key="13">
    <source>
        <dbReference type="ARBA" id="ARBA00029789"/>
    </source>
</evidence>
<comment type="caution">
    <text evidence="17">Lacks conserved residue(s) required for the propagation of feature annotation.</text>
</comment>
<evidence type="ECO:0000313" key="19">
    <source>
        <dbReference type="EMBL" id="HII60826.1"/>
    </source>
</evidence>
<dbReference type="GO" id="GO:0008531">
    <property type="term" value="F:riboflavin kinase activity"/>
    <property type="evidence" value="ECO:0007669"/>
    <property type="project" value="InterPro"/>
</dbReference>
<dbReference type="Gene3D" id="2.40.30.30">
    <property type="entry name" value="Riboflavin kinase-like"/>
    <property type="match status" value="1"/>
</dbReference>
<dbReference type="InterPro" id="IPR039063">
    <property type="entry name" value="RibK_CTP-dep"/>
</dbReference>
<feature type="binding site" evidence="17">
    <location>
        <begin position="97"/>
        <end position="102"/>
    </location>
    <ligand>
        <name>CDP</name>
        <dbReference type="ChEBI" id="CHEBI:58069"/>
    </ligand>
</feature>
<dbReference type="SUPFAM" id="SSF46785">
    <property type="entry name" value="Winged helix' DNA-binding domain"/>
    <property type="match status" value="1"/>
</dbReference>
<keyword evidence="6 17" id="KW-0285">Flavoprotein</keyword>
<name>A0A832T5M4_PYRHR</name>
<organism evidence="19 20">
    <name type="scientific">Pyrococcus horikoshii</name>
    <dbReference type="NCBI Taxonomy" id="53953"/>
    <lineage>
        <taxon>Archaea</taxon>
        <taxon>Methanobacteriati</taxon>
        <taxon>Methanobacteriota</taxon>
        <taxon>Thermococci</taxon>
        <taxon>Thermococcales</taxon>
        <taxon>Thermococcaceae</taxon>
        <taxon>Pyrococcus</taxon>
    </lineage>
</organism>
<dbReference type="Gene3D" id="1.10.10.10">
    <property type="entry name" value="Winged helix-like DNA-binding domain superfamily/Winged helix DNA-binding domain"/>
    <property type="match status" value="1"/>
</dbReference>
<comment type="caution">
    <text evidence="19">The sequence shown here is derived from an EMBL/GenBank/DDBJ whole genome shotgun (WGS) entry which is preliminary data.</text>
</comment>
<evidence type="ECO:0000259" key="18">
    <source>
        <dbReference type="Pfam" id="PF01982"/>
    </source>
</evidence>
<dbReference type="UniPathway" id="UPA00276">
    <property type="reaction ID" value="UER00929"/>
</dbReference>
<accession>A0A832T5M4</accession>
<reference evidence="19" key="1">
    <citation type="journal article" date="2020" name="bioRxiv">
        <title>A rank-normalized archaeal taxonomy based on genome phylogeny resolves widespread incomplete and uneven classifications.</title>
        <authorList>
            <person name="Rinke C."/>
            <person name="Chuvochina M."/>
            <person name="Mussig A.J."/>
            <person name="Chaumeil P.-A."/>
            <person name="Waite D.W."/>
            <person name="Whitman W.B."/>
            <person name="Parks D.H."/>
            <person name="Hugenholtz P."/>
        </authorList>
    </citation>
    <scope>NUCLEOTIDE SEQUENCE</scope>
    <source>
        <strain evidence="19">UBA8834</strain>
    </source>
</reference>
<dbReference type="EMBL" id="DUJN01000003">
    <property type="protein sequence ID" value="HII60826.1"/>
    <property type="molecule type" value="Genomic_DNA"/>
</dbReference>
<dbReference type="Pfam" id="PF13412">
    <property type="entry name" value="HTH_24"/>
    <property type="match status" value="1"/>
</dbReference>
<dbReference type="Pfam" id="PF01982">
    <property type="entry name" value="CTP-dep_RFKase"/>
    <property type="match status" value="1"/>
</dbReference>
<dbReference type="PANTHER" id="PTHR40706">
    <property type="entry name" value="RIBOFLAVIN KINASE"/>
    <property type="match status" value="1"/>
</dbReference>
<dbReference type="Proteomes" id="UP000617544">
    <property type="component" value="Unassembled WGS sequence"/>
</dbReference>
<keyword evidence="9 17" id="KW-0479">Metal-binding</keyword>
<evidence type="ECO:0000256" key="7">
    <source>
        <dbReference type="ARBA" id="ARBA00022643"/>
    </source>
</evidence>
<evidence type="ECO:0000256" key="16">
    <source>
        <dbReference type="ARBA" id="ARBA00047857"/>
    </source>
</evidence>
<proteinExistence type="inferred from homology"/>
<keyword evidence="11 17" id="KW-0418">Kinase</keyword>
<evidence type="ECO:0000256" key="17">
    <source>
        <dbReference type="HAMAP-Rule" id="MF_01285"/>
    </source>
</evidence>
<feature type="binding site" evidence="17">
    <location>
        <position position="124"/>
    </location>
    <ligand>
        <name>Mg(2+)</name>
        <dbReference type="ChEBI" id="CHEBI:18420"/>
    </ligand>
</feature>
<feature type="domain" description="Riboflavin kinase" evidence="18">
    <location>
        <begin position="94"/>
        <end position="211"/>
    </location>
</feature>
<evidence type="ECO:0000256" key="11">
    <source>
        <dbReference type="ARBA" id="ARBA00022777"/>
    </source>
</evidence>
<dbReference type="HAMAP" id="MF_01285">
    <property type="entry name" value="Riboflavin_kinase"/>
    <property type="match status" value="1"/>
</dbReference>
<comment type="cofactor">
    <cofactor evidence="17">
        <name>Mg(2+)</name>
        <dbReference type="ChEBI" id="CHEBI:18420"/>
    </cofactor>
    <text evidence="17">Binds 1 Mg(2+) ion per subunit.</text>
</comment>
<dbReference type="InterPro" id="IPR023602">
    <property type="entry name" value="Riboflavin_kinase_CTP-dep"/>
</dbReference>
<dbReference type="RefSeq" id="WP_010884754.1">
    <property type="nucleotide sequence ID" value="NZ_DUJN01000003.1"/>
</dbReference>
<evidence type="ECO:0000256" key="14">
    <source>
        <dbReference type="ARBA" id="ARBA00030544"/>
    </source>
</evidence>
<dbReference type="EC" id="2.7.1.161" evidence="4 17"/>
<evidence type="ECO:0000256" key="15">
    <source>
        <dbReference type="ARBA" id="ARBA00033116"/>
    </source>
</evidence>
<keyword evidence="12 17" id="KW-0460">Magnesium</keyword>
<evidence type="ECO:0000313" key="20">
    <source>
        <dbReference type="Proteomes" id="UP000617544"/>
    </source>
</evidence>
<evidence type="ECO:0000256" key="5">
    <source>
        <dbReference type="ARBA" id="ARBA00017394"/>
    </source>
</evidence>
<dbReference type="OMA" id="HAEYEDY"/>
<feature type="binding site" evidence="17">
    <location>
        <begin position="193"/>
        <end position="196"/>
    </location>
    <ligand>
        <name>CDP</name>
        <dbReference type="ChEBI" id="CHEBI:58069"/>
    </ligand>
</feature>
<evidence type="ECO:0000256" key="2">
    <source>
        <dbReference type="ARBA" id="ARBA00005219"/>
    </source>
</evidence>
<gene>
    <name evidence="17" type="primary">ribK</name>
    <name evidence="19" type="ORF">HA331_03545</name>
</gene>
<evidence type="ECO:0000256" key="6">
    <source>
        <dbReference type="ARBA" id="ARBA00022630"/>
    </source>
</evidence>
<keyword evidence="7 17" id="KW-0288">FMN</keyword>
<dbReference type="SMR" id="A0A832T5M4"/>
<comment type="catalytic activity">
    <reaction evidence="16 17">
        <text>riboflavin + CTP = CDP + FMN + H(+)</text>
        <dbReference type="Rhea" id="RHEA:25021"/>
        <dbReference type="ChEBI" id="CHEBI:15378"/>
        <dbReference type="ChEBI" id="CHEBI:37563"/>
        <dbReference type="ChEBI" id="CHEBI:57986"/>
        <dbReference type="ChEBI" id="CHEBI:58069"/>
        <dbReference type="ChEBI" id="CHEBI:58210"/>
        <dbReference type="EC" id="2.7.1.161"/>
    </reaction>
</comment>
<dbReference type="InterPro" id="IPR023470">
    <property type="entry name" value="Riboflavin_kinase_archaeal"/>
</dbReference>
<evidence type="ECO:0000256" key="1">
    <source>
        <dbReference type="ARBA" id="ARBA00003072"/>
    </source>
</evidence>
<evidence type="ECO:0000256" key="8">
    <source>
        <dbReference type="ARBA" id="ARBA00022679"/>
    </source>
</evidence>
<feature type="binding site" evidence="17">
    <location>
        <position position="188"/>
    </location>
    <ligand>
        <name>FMN</name>
        <dbReference type="ChEBI" id="CHEBI:58210"/>
    </ligand>
</feature>
<protein>
    <recommendedName>
        <fullName evidence="5 17">Riboflavin kinase</fullName>
        <shortName evidence="17">RFK</shortName>
        <ecNumber evidence="4 17">2.7.1.161</ecNumber>
    </recommendedName>
    <alternativeName>
        <fullName evidence="14 17">CTP-dependent riboflavin kinase</fullName>
    </alternativeName>
    <alternativeName>
        <fullName evidence="15 17">CTP:riboflavin 5'-phosphotransferase</fullName>
    </alternativeName>
    <alternativeName>
        <fullName evidence="13 17">Flavokinase</fullName>
    </alternativeName>
</protein>
<feature type="binding site" evidence="17">
    <location>
        <position position="180"/>
    </location>
    <ligand>
        <name>FMN</name>
        <dbReference type="ChEBI" id="CHEBI:58210"/>
    </ligand>
</feature>
<dbReference type="InterPro" id="IPR023465">
    <property type="entry name" value="Riboflavin_kinase_dom_sf"/>
</dbReference>